<dbReference type="Gene3D" id="3.30.70.330">
    <property type="match status" value="1"/>
</dbReference>
<dbReference type="PROSITE" id="PS50102">
    <property type="entry name" value="RRM"/>
    <property type="match status" value="1"/>
</dbReference>
<dbReference type="AlphaFoldDB" id="A0AA88M5G9"/>
<keyword evidence="1 2" id="KW-0694">RNA-binding</keyword>
<dbReference type="InterPro" id="IPR000504">
    <property type="entry name" value="RRM_dom"/>
</dbReference>
<dbReference type="PANTHER" id="PTHR23140">
    <property type="entry name" value="RNA PROCESSING PROTEIN LD23810P"/>
    <property type="match status" value="1"/>
</dbReference>
<feature type="compositionally biased region" description="Polar residues" evidence="3">
    <location>
        <begin position="165"/>
        <end position="178"/>
    </location>
</feature>
<comment type="caution">
    <text evidence="6">The sequence shown here is derived from an EMBL/GenBank/DDBJ whole genome shotgun (WGS) entry which is preliminary data.</text>
</comment>
<feature type="compositionally biased region" description="Basic and acidic residues" evidence="3">
    <location>
        <begin position="300"/>
        <end position="311"/>
    </location>
</feature>
<feature type="region of interest" description="Disordered" evidence="3">
    <location>
        <begin position="551"/>
        <end position="585"/>
    </location>
</feature>
<feature type="domain" description="RRM" evidence="4">
    <location>
        <begin position="384"/>
        <end position="458"/>
    </location>
</feature>
<feature type="domain" description="CID" evidence="5">
    <location>
        <begin position="1"/>
        <end position="139"/>
    </location>
</feature>
<feature type="region of interest" description="Disordered" evidence="3">
    <location>
        <begin position="273"/>
        <end position="375"/>
    </location>
</feature>
<dbReference type="SMART" id="SM00582">
    <property type="entry name" value="RPR"/>
    <property type="match status" value="1"/>
</dbReference>
<dbReference type="InterPro" id="IPR035979">
    <property type="entry name" value="RBD_domain_sf"/>
</dbReference>
<dbReference type="SUPFAM" id="SSF54928">
    <property type="entry name" value="RNA-binding domain, RBD"/>
    <property type="match status" value="1"/>
</dbReference>
<dbReference type="PANTHER" id="PTHR23140:SF3">
    <property type="entry name" value="SR-RELATED AND CTD-ASSOCIATED FACTOR 4"/>
    <property type="match status" value="1"/>
</dbReference>
<dbReference type="EMBL" id="JAVHJS010000017">
    <property type="protein sequence ID" value="KAK2831111.1"/>
    <property type="molecule type" value="Genomic_DNA"/>
</dbReference>
<evidence type="ECO:0000259" key="5">
    <source>
        <dbReference type="PROSITE" id="PS51391"/>
    </source>
</evidence>
<dbReference type="InterPro" id="IPR006569">
    <property type="entry name" value="CID_dom"/>
</dbReference>
<evidence type="ECO:0000256" key="2">
    <source>
        <dbReference type="PROSITE-ProRule" id="PRU00176"/>
    </source>
</evidence>
<keyword evidence="7" id="KW-1185">Reference proteome</keyword>
<accession>A0AA88M5G9</accession>
<feature type="compositionally biased region" description="Basic and acidic residues" evidence="3">
    <location>
        <begin position="356"/>
        <end position="366"/>
    </location>
</feature>
<evidence type="ECO:0000259" key="4">
    <source>
        <dbReference type="PROSITE" id="PS50102"/>
    </source>
</evidence>
<proteinExistence type="predicted"/>
<dbReference type="Pfam" id="PF00076">
    <property type="entry name" value="RRM_1"/>
    <property type="match status" value="1"/>
</dbReference>
<dbReference type="Pfam" id="PF04818">
    <property type="entry name" value="CID"/>
    <property type="match status" value="1"/>
</dbReference>
<dbReference type="GO" id="GO:1990269">
    <property type="term" value="F:RNA polymerase II C-terminal domain phosphoserine binding"/>
    <property type="evidence" value="ECO:0007669"/>
    <property type="project" value="TreeGrafter"/>
</dbReference>
<evidence type="ECO:0000256" key="3">
    <source>
        <dbReference type="SAM" id="MobiDB-lite"/>
    </source>
</evidence>
<dbReference type="PROSITE" id="PS51391">
    <property type="entry name" value="CID"/>
    <property type="match status" value="1"/>
</dbReference>
<dbReference type="SMART" id="SM00360">
    <property type="entry name" value="RRM"/>
    <property type="match status" value="1"/>
</dbReference>
<evidence type="ECO:0000256" key="1">
    <source>
        <dbReference type="ARBA" id="ARBA00022884"/>
    </source>
</evidence>
<gene>
    <name evidence="6" type="ORF">Q7C36_016197</name>
</gene>
<reference evidence="6" key="1">
    <citation type="submission" date="2023-08" db="EMBL/GenBank/DDBJ databases">
        <title>Pelteobagrus vachellii genome.</title>
        <authorList>
            <person name="Liu H."/>
        </authorList>
    </citation>
    <scope>NUCLEOTIDE SEQUENCE</scope>
    <source>
        <strain evidence="6">PRFRI_2022a</strain>
        <tissue evidence="6">Muscle</tissue>
    </source>
</reference>
<evidence type="ECO:0000313" key="6">
    <source>
        <dbReference type="EMBL" id="KAK2831111.1"/>
    </source>
</evidence>
<name>A0AA88M5G9_TACVA</name>
<feature type="region of interest" description="Disordered" evidence="3">
    <location>
        <begin position="158"/>
        <end position="178"/>
    </location>
</feature>
<organism evidence="6 7">
    <name type="scientific">Tachysurus vachellii</name>
    <name type="common">Darkbarbel catfish</name>
    <name type="synonym">Pelteobagrus vachellii</name>
    <dbReference type="NCBI Taxonomy" id="175792"/>
    <lineage>
        <taxon>Eukaryota</taxon>
        <taxon>Metazoa</taxon>
        <taxon>Chordata</taxon>
        <taxon>Craniata</taxon>
        <taxon>Vertebrata</taxon>
        <taxon>Euteleostomi</taxon>
        <taxon>Actinopterygii</taxon>
        <taxon>Neopterygii</taxon>
        <taxon>Teleostei</taxon>
        <taxon>Ostariophysi</taxon>
        <taxon>Siluriformes</taxon>
        <taxon>Bagridae</taxon>
        <taxon>Tachysurus</taxon>
    </lineage>
</organism>
<evidence type="ECO:0000313" key="7">
    <source>
        <dbReference type="Proteomes" id="UP001187315"/>
    </source>
</evidence>
<sequence>MDAVNAFNTEMASLLDMKPPISRAKMMTITKAGMKAIKLYKHVVQIIEKFIKKCNPELKVPGLYVVDSIIRQSRYQFGEDKDVFGPRFLKNISATFQSLYNCPPDDKDKILRVLSLWQKNSVFSMDVIHPLVDMASSPAVSDMENGGTVRAEAVCVQPTPEPSTLPASQRSPEDQQNSMTLTAVAQFLQSAQGLNLQQILQTLQQGGATQANTANTTPIQQNNSISKVLQDRFDYDEDPHVEEPQPVKMSPASSINLPDLQRALQGHLLGQLSNQAEQPVTRPDDITTHATTEAPTAEFGHSRRNEHESRYSRRSRSRSPRRRSSPCLHPRADSHSRHSRYRRSRSHERRRSPPRSHVDDRKDTERRHKGLPPIKRETLSVCSTTLWLGQLDKKTQQQDVSSLMEEFGQIESINMIPPRGCAYIVMVHRQDAYTALNKLSRGTAKINHKSFKIAWAMNKGIGGRFKKYWNMDLGVTYVPWEKLKDSELVSLREGAVLDQETLKPEWAPMIGELVKPVGDGGDRPKQEREGGAAVVSQVSAVSMESALERTNTLTVDPVAPSLEDSVSAPQSQTRPLPLNRPPPLPPSFIPPFPNILHPPLRLPPPTLSRAPALRVRLPMPDPAGEFTHPGFMEAEHWNIRPFRNMDSGPPRGPPEWFGPEPPFRRGGWSRGGHWGHGQFRN</sequence>
<dbReference type="Proteomes" id="UP001187315">
    <property type="component" value="Unassembled WGS sequence"/>
</dbReference>
<feature type="compositionally biased region" description="Basic residues" evidence="3">
    <location>
        <begin position="337"/>
        <end position="354"/>
    </location>
</feature>
<dbReference type="GO" id="GO:2000805">
    <property type="term" value="P:negative regulation of termination of RNA polymerase II transcription, poly(A)-coupled"/>
    <property type="evidence" value="ECO:0007669"/>
    <property type="project" value="TreeGrafter"/>
</dbReference>
<feature type="compositionally biased region" description="Basic residues" evidence="3">
    <location>
        <begin position="312"/>
        <end position="324"/>
    </location>
</feature>
<dbReference type="InterPro" id="IPR012677">
    <property type="entry name" value="Nucleotide-bd_a/b_plait_sf"/>
</dbReference>
<dbReference type="GO" id="GO:0005634">
    <property type="term" value="C:nucleus"/>
    <property type="evidence" value="ECO:0007669"/>
    <property type="project" value="TreeGrafter"/>
</dbReference>
<protein>
    <submittedName>
        <fullName evidence="6">Uncharacterized protein</fullName>
    </submittedName>
</protein>
<feature type="compositionally biased region" description="Low complexity" evidence="3">
    <location>
        <begin position="288"/>
        <end position="298"/>
    </location>
</feature>
<dbReference type="SUPFAM" id="SSF48464">
    <property type="entry name" value="ENTH/VHS domain"/>
    <property type="match status" value="1"/>
</dbReference>
<dbReference type="FunFam" id="1.25.40.90:FF:000004">
    <property type="entry name" value="splicing factor, arginine/serine-rich 15"/>
    <property type="match status" value="1"/>
</dbReference>
<dbReference type="GO" id="GO:0003723">
    <property type="term" value="F:RNA binding"/>
    <property type="evidence" value="ECO:0007669"/>
    <property type="project" value="UniProtKB-UniRule"/>
</dbReference>
<dbReference type="InterPro" id="IPR051485">
    <property type="entry name" value="SR-CTD_assoc_factor"/>
</dbReference>
<dbReference type="InterPro" id="IPR008942">
    <property type="entry name" value="ENTH_VHS"/>
</dbReference>
<dbReference type="Gene3D" id="1.25.40.90">
    <property type="match status" value="1"/>
</dbReference>